<comment type="similarity">
    <text evidence="2 6 7">Belongs to the universal ribosomal protein uS19 family.</text>
</comment>
<reference evidence="8 9" key="1">
    <citation type="submission" date="2018-06" db="EMBL/GenBank/DDBJ databases">
        <title>Extensive metabolic versatility and redundancy in microbially diverse, dynamic hydrothermal sediments.</title>
        <authorList>
            <person name="Dombrowski N."/>
            <person name="Teske A."/>
            <person name="Baker B.J."/>
        </authorList>
    </citation>
    <scope>NUCLEOTIDE SEQUENCE [LARGE SCALE GENOMIC DNA]</scope>
    <source>
        <strain evidence="8">B9_G13</strain>
    </source>
</reference>
<dbReference type="FunFam" id="3.30.860.10:FF:000002">
    <property type="entry name" value="40S ribosomal protein S15"/>
    <property type="match status" value="1"/>
</dbReference>
<evidence type="ECO:0000256" key="4">
    <source>
        <dbReference type="ARBA" id="ARBA00023274"/>
    </source>
</evidence>
<dbReference type="PRINTS" id="PR00975">
    <property type="entry name" value="RIBOSOMALS19"/>
</dbReference>
<comment type="caution">
    <text evidence="8">The sequence shown here is derived from an EMBL/GenBank/DDBJ whole genome shotgun (WGS) entry which is preliminary data.</text>
</comment>
<dbReference type="PROSITE" id="PS00323">
    <property type="entry name" value="RIBOSOMAL_S19"/>
    <property type="match status" value="1"/>
</dbReference>
<evidence type="ECO:0000256" key="1">
    <source>
        <dbReference type="ARBA" id="ARBA00003239"/>
    </source>
</evidence>
<proteinExistence type="inferred from homology"/>
<keyword evidence="4 6" id="KW-0687">Ribonucleoprotein</keyword>
<dbReference type="InterPro" id="IPR023575">
    <property type="entry name" value="Ribosomal_uS19_SF"/>
</dbReference>
<dbReference type="GO" id="GO:0022627">
    <property type="term" value="C:cytosolic small ribosomal subunit"/>
    <property type="evidence" value="ECO:0007669"/>
    <property type="project" value="UniProtKB-UniRule"/>
</dbReference>
<keyword evidence="3 6" id="KW-0689">Ribosomal protein</keyword>
<protein>
    <recommendedName>
        <fullName evidence="5 6">Small ribosomal subunit protein uS19</fullName>
    </recommendedName>
</protein>
<comment type="function">
    <text evidence="1 6">Protein S19 forms a complex with S13 that binds strongly to the 16S ribosomal RNA.</text>
</comment>
<dbReference type="GO" id="GO:0006412">
    <property type="term" value="P:translation"/>
    <property type="evidence" value="ECO:0007669"/>
    <property type="project" value="UniProtKB-UniRule"/>
</dbReference>
<sequence length="134" mass="15190">MAKEIMFRGKTIDELLNMSYTEFAQLCNARARRTLLRDGIDKSLEKRIKEARKALEQGAKDLKPIRTHLRDTVIVPQMLGLKFGVYNGKEFVVVEIKPEMLGHYLGEFAMTRKKLKHGKAGIGATRSSTAIARK</sequence>
<evidence type="ECO:0000256" key="2">
    <source>
        <dbReference type="ARBA" id="ARBA00007345"/>
    </source>
</evidence>
<evidence type="ECO:0000313" key="9">
    <source>
        <dbReference type="Proteomes" id="UP000277633"/>
    </source>
</evidence>
<keyword evidence="6" id="KW-0694">RNA-binding</keyword>
<dbReference type="GO" id="GO:0019843">
    <property type="term" value="F:rRNA binding"/>
    <property type="evidence" value="ECO:0007669"/>
    <property type="project" value="UniProtKB-UniRule"/>
</dbReference>
<dbReference type="InterPro" id="IPR005713">
    <property type="entry name" value="Ribosomal_uS19_euk/arc"/>
</dbReference>
<dbReference type="AlphaFoldDB" id="A0A497JHP4"/>
<keyword evidence="6" id="KW-0699">rRNA-binding</keyword>
<dbReference type="Gene3D" id="3.30.860.10">
    <property type="entry name" value="30s Ribosomal Protein S19, Chain A"/>
    <property type="match status" value="1"/>
</dbReference>
<dbReference type="HAMAP" id="MF_00531">
    <property type="entry name" value="Ribosomal_uS19"/>
    <property type="match status" value="1"/>
</dbReference>
<evidence type="ECO:0000313" key="8">
    <source>
        <dbReference type="EMBL" id="RLG68633.1"/>
    </source>
</evidence>
<dbReference type="PANTHER" id="PTHR11880">
    <property type="entry name" value="RIBOSOMAL PROTEIN S19P FAMILY MEMBER"/>
    <property type="match status" value="1"/>
</dbReference>
<evidence type="ECO:0000256" key="6">
    <source>
        <dbReference type="HAMAP-Rule" id="MF_00531"/>
    </source>
</evidence>
<dbReference type="InterPro" id="IPR002222">
    <property type="entry name" value="Ribosomal_uS19"/>
</dbReference>
<evidence type="ECO:0000256" key="5">
    <source>
        <dbReference type="ARBA" id="ARBA00035163"/>
    </source>
</evidence>
<dbReference type="SUPFAM" id="SSF54570">
    <property type="entry name" value="Ribosomal protein S19"/>
    <property type="match status" value="1"/>
</dbReference>
<dbReference type="NCBIfam" id="TIGR01025">
    <property type="entry name" value="uS19_arch"/>
    <property type="match status" value="1"/>
</dbReference>
<dbReference type="PANTHER" id="PTHR11880:SF2">
    <property type="entry name" value="SMALL RIBOSOMAL SUBUNIT PROTEIN US19"/>
    <property type="match status" value="1"/>
</dbReference>
<evidence type="ECO:0000256" key="3">
    <source>
        <dbReference type="ARBA" id="ARBA00022980"/>
    </source>
</evidence>
<name>A0A497JHP4_9ARCH</name>
<dbReference type="GO" id="GO:0003735">
    <property type="term" value="F:structural constituent of ribosome"/>
    <property type="evidence" value="ECO:0007669"/>
    <property type="project" value="UniProtKB-UniRule"/>
</dbReference>
<accession>A0A497JHP4</accession>
<dbReference type="GO" id="GO:0000028">
    <property type="term" value="P:ribosomal small subunit assembly"/>
    <property type="evidence" value="ECO:0007669"/>
    <property type="project" value="TreeGrafter"/>
</dbReference>
<dbReference type="EMBL" id="QMWO01000134">
    <property type="protein sequence ID" value="RLG68633.1"/>
    <property type="molecule type" value="Genomic_DNA"/>
</dbReference>
<gene>
    <name evidence="6" type="primary">rps19p</name>
    <name evidence="8" type="ORF">DRO07_03265</name>
</gene>
<dbReference type="Proteomes" id="UP000277633">
    <property type="component" value="Unassembled WGS sequence"/>
</dbReference>
<organism evidence="8 9">
    <name type="scientific">Candidatus Iainarchaeum sp</name>
    <dbReference type="NCBI Taxonomy" id="3101447"/>
    <lineage>
        <taxon>Archaea</taxon>
        <taxon>Candidatus Iainarchaeota</taxon>
        <taxon>Candidatus Iainarchaeia</taxon>
        <taxon>Candidatus Iainarchaeales</taxon>
        <taxon>Candidatus Iainarchaeaceae</taxon>
        <taxon>Candidatus Iainarchaeum</taxon>
    </lineage>
</organism>
<dbReference type="PIRSF" id="PIRSF002144">
    <property type="entry name" value="Ribosomal_S19"/>
    <property type="match status" value="1"/>
</dbReference>
<dbReference type="Pfam" id="PF00203">
    <property type="entry name" value="Ribosomal_S19"/>
    <property type="match status" value="1"/>
</dbReference>
<dbReference type="NCBIfam" id="NF003121">
    <property type="entry name" value="PRK04038.1"/>
    <property type="match status" value="1"/>
</dbReference>
<evidence type="ECO:0000256" key="7">
    <source>
        <dbReference type="RuleBase" id="RU003485"/>
    </source>
</evidence>
<dbReference type="InterPro" id="IPR020934">
    <property type="entry name" value="Ribosomal_uS19_CS"/>
</dbReference>